<feature type="signal peptide" evidence="1">
    <location>
        <begin position="1"/>
        <end position="24"/>
    </location>
</feature>
<sequence>MKKFALILLILFLLSELHIDNAFGKTAPVIDYRIDTIPWEEVDELLPRNSLFTVIDVESGKSFRVQRRAGSSHADVQPLTHRDTKIMKEIYSGSWSWKRRAILVHSENHLIAGSMHGMPHGAGALQNGFPGHFCIHFKGSTTHKTHSPDFSHQLMILKAGGKLDTFLSGLQPQTLVEAFLAGVKNGDLDLVRKTLTVHQTDLKVFEEIETIKWRISSDKSTEASSLVREVRTDLQVFLKERGPLSAKVTFTVAKASPSSPWKVDGTPLLTILNQN</sequence>
<reference evidence="2 3" key="1">
    <citation type="submission" date="2018-09" db="EMBL/GenBank/DDBJ databases">
        <title>Bacillus saliacetes sp. nov., isolated from Thai shrimp paste (Ka-pi).</title>
        <authorList>
            <person name="Daroonpunt R."/>
            <person name="Tanasupawat S."/>
            <person name="Yiamsombut S."/>
        </authorList>
    </citation>
    <scope>NUCLEOTIDE SEQUENCE [LARGE SCALE GENOMIC DNA]</scope>
    <source>
        <strain evidence="2 3">SKP7-4</strain>
    </source>
</reference>
<dbReference type="AlphaFoldDB" id="A0A3A1R7R9"/>
<keyword evidence="1" id="KW-0732">Signal</keyword>
<dbReference type="OrthoDB" id="529831at2"/>
<gene>
    <name evidence="2" type="ORF">D3H55_02990</name>
</gene>
<dbReference type="RefSeq" id="WP_119545415.1">
    <property type="nucleotide sequence ID" value="NZ_QXIR01000002.1"/>
</dbReference>
<feature type="chain" id="PRO_5039239162" evidence="1">
    <location>
        <begin position="25"/>
        <end position="275"/>
    </location>
</feature>
<comment type="caution">
    <text evidence="2">The sequence shown here is derived from an EMBL/GenBank/DDBJ whole genome shotgun (WGS) entry which is preliminary data.</text>
</comment>
<evidence type="ECO:0000313" key="3">
    <source>
        <dbReference type="Proteomes" id="UP000265801"/>
    </source>
</evidence>
<keyword evidence="3" id="KW-1185">Reference proteome</keyword>
<evidence type="ECO:0000313" key="2">
    <source>
        <dbReference type="EMBL" id="RIW38517.1"/>
    </source>
</evidence>
<evidence type="ECO:0000256" key="1">
    <source>
        <dbReference type="SAM" id="SignalP"/>
    </source>
</evidence>
<dbReference type="EMBL" id="QXIR01000002">
    <property type="protein sequence ID" value="RIW38517.1"/>
    <property type="molecule type" value="Genomic_DNA"/>
</dbReference>
<protein>
    <submittedName>
        <fullName evidence="2">Uncharacterized protein</fullName>
    </submittedName>
</protein>
<name>A0A3A1R7R9_9BACI</name>
<organism evidence="2 3">
    <name type="scientific">Bacillus salacetis</name>
    <dbReference type="NCBI Taxonomy" id="2315464"/>
    <lineage>
        <taxon>Bacteria</taxon>
        <taxon>Bacillati</taxon>
        <taxon>Bacillota</taxon>
        <taxon>Bacilli</taxon>
        <taxon>Bacillales</taxon>
        <taxon>Bacillaceae</taxon>
        <taxon>Bacillus</taxon>
    </lineage>
</organism>
<proteinExistence type="predicted"/>
<accession>A0A3A1R7R9</accession>
<dbReference type="Proteomes" id="UP000265801">
    <property type="component" value="Unassembled WGS sequence"/>
</dbReference>